<evidence type="ECO:0000259" key="3">
    <source>
        <dbReference type="Pfam" id="PF00294"/>
    </source>
</evidence>
<organism evidence="4 5">
    <name type="scientific">Candidatus Wallbacteria bacterium GWC2_49_35</name>
    <dbReference type="NCBI Taxonomy" id="1817813"/>
    <lineage>
        <taxon>Bacteria</taxon>
        <taxon>Candidatus Walliibacteriota</taxon>
    </lineage>
</organism>
<dbReference type="InterPro" id="IPR029056">
    <property type="entry name" value="Ribokinase-like"/>
</dbReference>
<comment type="caution">
    <text evidence="4">The sequence shown here is derived from an EMBL/GenBank/DDBJ whole genome shotgun (WGS) entry which is preliminary data.</text>
</comment>
<dbReference type="Pfam" id="PF00294">
    <property type="entry name" value="PfkB"/>
    <property type="match status" value="1"/>
</dbReference>
<reference evidence="4 5" key="1">
    <citation type="journal article" date="2016" name="Nat. Commun.">
        <title>Thousands of microbial genomes shed light on interconnected biogeochemical processes in an aquifer system.</title>
        <authorList>
            <person name="Anantharaman K."/>
            <person name="Brown C.T."/>
            <person name="Hug L.A."/>
            <person name="Sharon I."/>
            <person name="Castelle C.J."/>
            <person name="Probst A.J."/>
            <person name="Thomas B.C."/>
            <person name="Singh A."/>
            <person name="Wilkins M.J."/>
            <person name="Karaoz U."/>
            <person name="Brodie E.L."/>
            <person name="Williams K.H."/>
            <person name="Hubbard S.S."/>
            <person name="Banfield J.F."/>
        </authorList>
    </citation>
    <scope>NUCLEOTIDE SEQUENCE [LARGE SCALE GENOMIC DNA]</scope>
</reference>
<dbReference type="AlphaFoldDB" id="A0A1F7WM35"/>
<name>A0A1F7WM35_9BACT</name>
<dbReference type="SUPFAM" id="SSF53613">
    <property type="entry name" value="Ribokinase-like"/>
    <property type="match status" value="1"/>
</dbReference>
<dbReference type="EMBL" id="MGFH01000160">
    <property type="protein sequence ID" value="OGM03607.1"/>
    <property type="molecule type" value="Genomic_DNA"/>
</dbReference>
<evidence type="ECO:0000313" key="4">
    <source>
        <dbReference type="EMBL" id="OGM03607.1"/>
    </source>
</evidence>
<protein>
    <submittedName>
        <fullName evidence="4">Sugar kinase</fullName>
    </submittedName>
</protein>
<evidence type="ECO:0000313" key="5">
    <source>
        <dbReference type="Proteomes" id="UP000178735"/>
    </source>
</evidence>
<feature type="domain" description="Carbohydrate kinase PfkB" evidence="3">
    <location>
        <begin position="42"/>
        <end position="293"/>
    </location>
</feature>
<dbReference type="Gene3D" id="3.40.1190.20">
    <property type="match status" value="1"/>
</dbReference>
<dbReference type="InterPro" id="IPR002173">
    <property type="entry name" value="Carboh/pur_kinase_PfkB_CS"/>
</dbReference>
<dbReference type="PANTHER" id="PTHR10584:SF166">
    <property type="entry name" value="RIBOKINASE"/>
    <property type="match status" value="1"/>
</dbReference>
<evidence type="ECO:0000256" key="1">
    <source>
        <dbReference type="ARBA" id="ARBA00022679"/>
    </source>
</evidence>
<sequence length="313" mass="34193">MIKINSDFRPSILVSGLINYETTLKIDRFPLEYYPVTYPFWGVNSTISGVGFNVAKALKTLGAETRLLSLTGADIVSGLVDAEMKKCGLGSEFIVRSLEKTPQSVILFDQSGKRQIHVDLKDIQAAVYPAEIFLKAAVNADILVLCNINFSRPLLSAAGEIGKTVACDVHAVSSADDDYNSDFMRCSDILFLSDENIGSDVQGFMKRLYRLYSNEIIVAGMGSNGALLYVKKDGAFRHFEAVHTRPVVNTIGAGDALFSAFIYFYAQTRDPYLSMEYASAFASWKVGANGGAEGFLTENDLAALCAGRFETRT</sequence>
<dbReference type="GO" id="GO:0016301">
    <property type="term" value="F:kinase activity"/>
    <property type="evidence" value="ECO:0007669"/>
    <property type="project" value="UniProtKB-KW"/>
</dbReference>
<dbReference type="Proteomes" id="UP000178735">
    <property type="component" value="Unassembled WGS sequence"/>
</dbReference>
<accession>A0A1F7WM35</accession>
<dbReference type="PANTHER" id="PTHR10584">
    <property type="entry name" value="SUGAR KINASE"/>
    <property type="match status" value="1"/>
</dbReference>
<keyword evidence="2 4" id="KW-0418">Kinase</keyword>
<dbReference type="InterPro" id="IPR011611">
    <property type="entry name" value="PfkB_dom"/>
</dbReference>
<evidence type="ECO:0000256" key="2">
    <source>
        <dbReference type="ARBA" id="ARBA00022777"/>
    </source>
</evidence>
<dbReference type="PROSITE" id="PS00584">
    <property type="entry name" value="PFKB_KINASES_2"/>
    <property type="match status" value="1"/>
</dbReference>
<dbReference type="STRING" id="1817813.A2008_06600"/>
<gene>
    <name evidence="4" type="ORF">A2008_06600</name>
</gene>
<keyword evidence="1" id="KW-0808">Transferase</keyword>
<proteinExistence type="predicted"/>